<accession>A0AAW0NK47</accession>
<dbReference type="EMBL" id="JBBPFD010000014">
    <property type="protein sequence ID" value="KAK7898206.1"/>
    <property type="molecule type" value="Genomic_DNA"/>
</dbReference>
<dbReference type="Proteomes" id="UP001460270">
    <property type="component" value="Unassembled WGS sequence"/>
</dbReference>
<keyword evidence="3" id="KW-1185">Reference proteome</keyword>
<name>A0AAW0NK47_9GOBI</name>
<comment type="caution">
    <text evidence="2">The sequence shown here is derived from an EMBL/GenBank/DDBJ whole genome shotgun (WGS) entry which is preliminary data.</text>
</comment>
<feature type="region of interest" description="Disordered" evidence="1">
    <location>
        <begin position="108"/>
        <end position="134"/>
    </location>
</feature>
<reference evidence="3" key="1">
    <citation type="submission" date="2024-04" db="EMBL/GenBank/DDBJ databases">
        <title>Salinicola lusitanus LLJ914,a marine bacterium isolated from the Okinawa Trough.</title>
        <authorList>
            <person name="Li J."/>
        </authorList>
    </citation>
    <scope>NUCLEOTIDE SEQUENCE [LARGE SCALE GENOMIC DNA]</scope>
</reference>
<organism evidence="2 3">
    <name type="scientific">Mugilogobius chulae</name>
    <name type="common">yellowstripe goby</name>
    <dbReference type="NCBI Taxonomy" id="88201"/>
    <lineage>
        <taxon>Eukaryota</taxon>
        <taxon>Metazoa</taxon>
        <taxon>Chordata</taxon>
        <taxon>Craniata</taxon>
        <taxon>Vertebrata</taxon>
        <taxon>Euteleostomi</taxon>
        <taxon>Actinopterygii</taxon>
        <taxon>Neopterygii</taxon>
        <taxon>Teleostei</taxon>
        <taxon>Neoteleostei</taxon>
        <taxon>Acanthomorphata</taxon>
        <taxon>Gobiaria</taxon>
        <taxon>Gobiiformes</taxon>
        <taxon>Gobioidei</taxon>
        <taxon>Gobiidae</taxon>
        <taxon>Gobionellinae</taxon>
        <taxon>Mugilogobius</taxon>
    </lineage>
</organism>
<evidence type="ECO:0000313" key="2">
    <source>
        <dbReference type="EMBL" id="KAK7898206.1"/>
    </source>
</evidence>
<gene>
    <name evidence="2" type="ORF">WMY93_019059</name>
</gene>
<feature type="compositionally biased region" description="Basic and acidic residues" evidence="1">
    <location>
        <begin position="108"/>
        <end position="118"/>
    </location>
</feature>
<evidence type="ECO:0000256" key="1">
    <source>
        <dbReference type="SAM" id="MobiDB-lite"/>
    </source>
</evidence>
<proteinExistence type="predicted"/>
<evidence type="ECO:0000313" key="3">
    <source>
        <dbReference type="Proteomes" id="UP001460270"/>
    </source>
</evidence>
<protein>
    <submittedName>
        <fullName evidence="2">Uncharacterized protein</fullName>
    </submittedName>
</protein>
<feature type="compositionally biased region" description="Basic residues" evidence="1">
    <location>
        <begin position="124"/>
        <end position="134"/>
    </location>
</feature>
<sequence length="134" mass="15616">MSVGHIARDKQVETSCKAGASSWRSCKSLEHVISTEPEQGRDSTRRKLHERRRDGIMSVCDRFSFSFRLRSSSDQTQIQTQIQTQTQTDLDPVVISFHSRIKTFGTRREEKKHFKDDMQQLGRLQKRRTSLGQF</sequence>
<dbReference type="AlphaFoldDB" id="A0AAW0NK47"/>